<gene>
    <name evidence="1" type="ORF">URODEC1_LOCUS71702</name>
</gene>
<protein>
    <submittedName>
        <fullName evidence="1">Uncharacterized protein</fullName>
    </submittedName>
</protein>
<keyword evidence="2" id="KW-1185">Reference proteome</keyword>
<dbReference type="Proteomes" id="UP001497457">
    <property type="component" value="Chromosome 28b"/>
</dbReference>
<dbReference type="AlphaFoldDB" id="A0ABC9C3E4"/>
<evidence type="ECO:0000313" key="1">
    <source>
        <dbReference type="EMBL" id="CAL5014018.1"/>
    </source>
</evidence>
<organism evidence="1 2">
    <name type="scientific">Urochloa decumbens</name>
    <dbReference type="NCBI Taxonomy" id="240449"/>
    <lineage>
        <taxon>Eukaryota</taxon>
        <taxon>Viridiplantae</taxon>
        <taxon>Streptophyta</taxon>
        <taxon>Embryophyta</taxon>
        <taxon>Tracheophyta</taxon>
        <taxon>Spermatophyta</taxon>
        <taxon>Magnoliopsida</taxon>
        <taxon>Liliopsida</taxon>
        <taxon>Poales</taxon>
        <taxon>Poaceae</taxon>
        <taxon>PACMAD clade</taxon>
        <taxon>Panicoideae</taxon>
        <taxon>Panicodae</taxon>
        <taxon>Paniceae</taxon>
        <taxon>Melinidinae</taxon>
        <taxon>Urochloa</taxon>
    </lineage>
</organism>
<reference evidence="1 2" key="2">
    <citation type="submission" date="2024-10" db="EMBL/GenBank/DDBJ databases">
        <authorList>
            <person name="Ryan C."/>
        </authorList>
    </citation>
    <scope>NUCLEOTIDE SEQUENCE [LARGE SCALE GENOMIC DNA]</scope>
</reference>
<reference evidence="2" key="1">
    <citation type="submission" date="2024-06" db="EMBL/GenBank/DDBJ databases">
        <authorList>
            <person name="Ryan C."/>
        </authorList>
    </citation>
    <scope>NUCLEOTIDE SEQUENCE [LARGE SCALE GENOMIC DNA]</scope>
</reference>
<proteinExistence type="predicted"/>
<sequence>MEQLREMLDAGFAAGCVSSFFCSTCRTAVCHNCCGQDHLARHHNGDGQIVEVTLIRNGVPAVPARAVKSRRLLGYDWRGIQRIYYQGEDWVPILRQPEPDRRSKERCRCCRDPCKKDYCCAACKRTTVTSGQARDLIEALAHTDFARARIRDRYCLVCARAFSSVHCPNHANHHHGGHGVGAGDVVEIHYGDGWFLVREDSLPEQWLDGIMVQRIDWGGQRMVPVQRRMLAVPGGPNQCLAASCEESVQNPGEACSIRCLVI</sequence>
<accession>A0ABC9C3E4</accession>
<name>A0ABC9C3E4_9POAL</name>
<evidence type="ECO:0000313" key="2">
    <source>
        <dbReference type="Proteomes" id="UP001497457"/>
    </source>
</evidence>
<dbReference type="EMBL" id="OZ075138">
    <property type="protein sequence ID" value="CAL5014018.1"/>
    <property type="molecule type" value="Genomic_DNA"/>
</dbReference>